<protein>
    <submittedName>
        <fullName evidence="1">Uncharacterized protein</fullName>
    </submittedName>
</protein>
<dbReference type="Proteomes" id="UP000076587">
    <property type="component" value="Unassembled WGS sequence"/>
</dbReference>
<comment type="caution">
    <text evidence="1">The sequence shown here is derived from an EMBL/GenBank/DDBJ whole genome shotgun (WGS) entry which is preliminary data.</text>
</comment>
<evidence type="ECO:0000313" key="1">
    <source>
        <dbReference type="EMBL" id="KZN58491.1"/>
    </source>
</evidence>
<proteinExistence type="predicted"/>
<dbReference type="AlphaFoldDB" id="A0A167HSX2"/>
<reference evidence="1 2" key="1">
    <citation type="submission" date="2013-07" db="EMBL/GenBank/DDBJ databases">
        <title>Comparative Genomic and Metabolomic Analysis of Twelve Strains of Pseudoalteromonas luteoviolacea.</title>
        <authorList>
            <person name="Vynne N.G."/>
            <person name="Mansson M."/>
            <person name="Gram L."/>
        </authorList>
    </citation>
    <scope>NUCLEOTIDE SEQUENCE [LARGE SCALE GENOMIC DNA]</scope>
    <source>
        <strain evidence="1 2">NCIMB 1942</strain>
    </source>
</reference>
<dbReference type="InterPro" id="IPR046595">
    <property type="entry name" value="DUF6653"/>
</dbReference>
<accession>A0A167HSX2</accession>
<dbReference type="Pfam" id="PF20358">
    <property type="entry name" value="DUF6653"/>
    <property type="match status" value="1"/>
</dbReference>
<dbReference type="OrthoDB" id="1442233at2"/>
<sequence>MKFENFVAKYFAMSDDVWACHANPWSVWTRYSCLPLLVGMHVVAKHATGRVLALISGVDIMVLV</sequence>
<name>A0A167HSX2_9GAMM</name>
<dbReference type="EMBL" id="AUXT01000007">
    <property type="protein sequence ID" value="KZN58491.1"/>
    <property type="molecule type" value="Genomic_DNA"/>
</dbReference>
<dbReference type="PATRIC" id="fig|1365253.3.peg.236"/>
<gene>
    <name evidence="1" type="ORF">N482_22015</name>
</gene>
<evidence type="ECO:0000313" key="2">
    <source>
        <dbReference type="Proteomes" id="UP000076587"/>
    </source>
</evidence>
<organism evidence="1 2">
    <name type="scientific">Pseudoalteromonas luteoviolacea NCIMB 1942</name>
    <dbReference type="NCBI Taxonomy" id="1365253"/>
    <lineage>
        <taxon>Bacteria</taxon>
        <taxon>Pseudomonadati</taxon>
        <taxon>Pseudomonadota</taxon>
        <taxon>Gammaproteobacteria</taxon>
        <taxon>Alteromonadales</taxon>
        <taxon>Pseudoalteromonadaceae</taxon>
        <taxon>Pseudoalteromonas</taxon>
    </lineage>
</organism>